<proteinExistence type="predicted"/>
<dbReference type="InterPro" id="IPR023772">
    <property type="entry name" value="DNA-bd_HTH_TetR-type_CS"/>
</dbReference>
<evidence type="ECO:0000256" key="2">
    <source>
        <dbReference type="ARBA" id="ARBA00023015"/>
    </source>
</evidence>
<keyword evidence="2" id="KW-0805">Transcription regulation</keyword>
<keyword evidence="3 5" id="KW-0238">DNA-binding</keyword>
<evidence type="ECO:0000259" key="6">
    <source>
        <dbReference type="PROSITE" id="PS50977"/>
    </source>
</evidence>
<evidence type="ECO:0000256" key="5">
    <source>
        <dbReference type="PROSITE-ProRule" id="PRU00335"/>
    </source>
</evidence>
<feature type="domain" description="HTH tetR-type" evidence="6">
    <location>
        <begin position="10"/>
        <end position="70"/>
    </location>
</feature>
<dbReference type="PROSITE" id="PS50977">
    <property type="entry name" value="HTH_TETR_2"/>
    <property type="match status" value="1"/>
</dbReference>
<dbReference type="InterPro" id="IPR001647">
    <property type="entry name" value="HTH_TetR"/>
</dbReference>
<dbReference type="GO" id="GO:0000976">
    <property type="term" value="F:transcription cis-regulatory region binding"/>
    <property type="evidence" value="ECO:0007669"/>
    <property type="project" value="TreeGrafter"/>
</dbReference>
<dbReference type="RefSeq" id="WP_216126918.1">
    <property type="nucleotide sequence ID" value="NZ_CP064782.1"/>
</dbReference>
<dbReference type="InterPro" id="IPR013572">
    <property type="entry name" value="Tscrpt_reg_MAATS_C"/>
</dbReference>
<dbReference type="GO" id="GO:0003700">
    <property type="term" value="F:DNA-binding transcription factor activity"/>
    <property type="evidence" value="ECO:0007669"/>
    <property type="project" value="TreeGrafter"/>
</dbReference>
<feature type="DNA-binding region" description="H-T-H motif" evidence="5">
    <location>
        <begin position="33"/>
        <end position="52"/>
    </location>
</feature>
<organism evidence="7 8">
    <name type="scientific">Azospira inquinata</name>
    <dbReference type="NCBI Taxonomy" id="2785627"/>
    <lineage>
        <taxon>Bacteria</taxon>
        <taxon>Pseudomonadati</taxon>
        <taxon>Pseudomonadota</taxon>
        <taxon>Betaproteobacteria</taxon>
        <taxon>Rhodocyclales</taxon>
        <taxon>Rhodocyclaceae</taxon>
        <taxon>Azospira</taxon>
    </lineage>
</organism>
<dbReference type="Pfam" id="PF08361">
    <property type="entry name" value="TetR_C_2"/>
    <property type="match status" value="1"/>
</dbReference>
<dbReference type="AlphaFoldDB" id="A0A975SN95"/>
<protein>
    <submittedName>
        <fullName evidence="7">TetR family transcriptional regulator</fullName>
    </submittedName>
</protein>
<evidence type="ECO:0000256" key="1">
    <source>
        <dbReference type="ARBA" id="ARBA00022491"/>
    </source>
</evidence>
<name>A0A975SN95_9RHOO</name>
<keyword evidence="1" id="KW-0678">Repressor</keyword>
<dbReference type="PANTHER" id="PTHR30055:SF240">
    <property type="entry name" value="HTH-TYPE TRANSCRIPTIONAL REGULATOR ACRR"/>
    <property type="match status" value="1"/>
</dbReference>
<evidence type="ECO:0000256" key="4">
    <source>
        <dbReference type="ARBA" id="ARBA00023163"/>
    </source>
</evidence>
<dbReference type="KEGG" id="aiq:Azoinq_02335"/>
<dbReference type="InterPro" id="IPR050109">
    <property type="entry name" value="HTH-type_TetR-like_transc_reg"/>
</dbReference>
<evidence type="ECO:0000256" key="3">
    <source>
        <dbReference type="ARBA" id="ARBA00023125"/>
    </source>
</evidence>
<dbReference type="EMBL" id="CP064782">
    <property type="protein sequence ID" value="QWT49476.1"/>
    <property type="molecule type" value="Genomic_DNA"/>
</dbReference>
<gene>
    <name evidence="7" type="ORF">Azoinq_02335</name>
</gene>
<sequence length="218" mass="24105">MARKTKAEAELTRLQILDAARRVFHNCGVSRSSLEKVAQEAGVTRGAVYWHFANKAELFFAVRDEFTQGVQAADAALLSDEFPDALEGIAASMLEFFRLLKASPHARQTFEIMMLRCEYVEEFTPVLQVVNEPCSDFKHKLGLAYQKAASQGVLRPGLDPEEMAADSLAFITGLFNQWISLPEAEGEQLDVPRRIHTHLNLRRPAPVPAAAPLAAAKA</sequence>
<keyword evidence="4" id="KW-0804">Transcription</keyword>
<evidence type="ECO:0000313" key="8">
    <source>
        <dbReference type="Proteomes" id="UP000683428"/>
    </source>
</evidence>
<reference evidence="7" key="1">
    <citation type="submission" date="2020-11" db="EMBL/GenBank/DDBJ databases">
        <title>Azospira inquinata sp. nov.</title>
        <authorList>
            <person name="Moe W.M."/>
            <person name="Mikes M.C."/>
        </authorList>
    </citation>
    <scope>NUCLEOTIDE SEQUENCE</scope>
    <source>
        <strain evidence="7">Azo-3</strain>
    </source>
</reference>
<keyword evidence="8" id="KW-1185">Reference proteome</keyword>
<accession>A0A975SN95</accession>
<dbReference type="PROSITE" id="PS01081">
    <property type="entry name" value="HTH_TETR_1"/>
    <property type="match status" value="1"/>
</dbReference>
<dbReference type="Pfam" id="PF00440">
    <property type="entry name" value="TetR_N"/>
    <property type="match status" value="1"/>
</dbReference>
<evidence type="ECO:0000313" key="7">
    <source>
        <dbReference type="EMBL" id="QWT49476.1"/>
    </source>
</evidence>
<dbReference type="PANTHER" id="PTHR30055">
    <property type="entry name" value="HTH-TYPE TRANSCRIPTIONAL REGULATOR RUTR"/>
    <property type="match status" value="1"/>
</dbReference>
<dbReference type="Proteomes" id="UP000683428">
    <property type="component" value="Chromosome"/>
</dbReference>